<protein>
    <submittedName>
        <fullName evidence="2">Putative Glycosyltransferase involved in cell wall bisynthesis</fullName>
    </submittedName>
</protein>
<keyword evidence="2" id="KW-0808">Transferase</keyword>
<organism evidence="2">
    <name type="scientific">metagenome</name>
    <dbReference type="NCBI Taxonomy" id="256318"/>
    <lineage>
        <taxon>unclassified sequences</taxon>
        <taxon>metagenomes</taxon>
    </lineage>
</organism>
<dbReference type="Pfam" id="PF13579">
    <property type="entry name" value="Glyco_trans_4_4"/>
    <property type="match status" value="1"/>
</dbReference>
<dbReference type="EMBL" id="UIDG01000311">
    <property type="protein sequence ID" value="SUS07101.1"/>
    <property type="molecule type" value="Genomic_DNA"/>
</dbReference>
<dbReference type="SUPFAM" id="SSF53756">
    <property type="entry name" value="UDP-Glycosyltransferase/glycogen phosphorylase"/>
    <property type="match status" value="1"/>
</dbReference>
<dbReference type="Gene3D" id="3.40.50.2000">
    <property type="entry name" value="Glycogen Phosphorylase B"/>
    <property type="match status" value="2"/>
</dbReference>
<evidence type="ECO:0000259" key="1">
    <source>
        <dbReference type="Pfam" id="PF13579"/>
    </source>
</evidence>
<dbReference type="InterPro" id="IPR028098">
    <property type="entry name" value="Glyco_trans_4-like_N"/>
</dbReference>
<dbReference type="AlphaFoldDB" id="A0A380THC2"/>
<dbReference type="GO" id="GO:0016740">
    <property type="term" value="F:transferase activity"/>
    <property type="evidence" value="ECO:0007669"/>
    <property type="project" value="UniProtKB-KW"/>
</dbReference>
<dbReference type="Pfam" id="PF13692">
    <property type="entry name" value="Glyco_trans_1_4"/>
    <property type="match status" value="1"/>
</dbReference>
<proteinExistence type="predicted"/>
<name>A0A380THC2_9ZZZZ</name>
<gene>
    <name evidence="2" type="ORF">DF3PB_3790004</name>
</gene>
<reference evidence="2" key="1">
    <citation type="submission" date="2018-07" db="EMBL/GenBank/DDBJ databases">
        <authorList>
            <person name="Quirk P.G."/>
            <person name="Krulwich T.A."/>
        </authorList>
    </citation>
    <scope>NUCLEOTIDE SEQUENCE</scope>
</reference>
<accession>A0A380THC2</accession>
<feature type="domain" description="Glycosyltransferase subfamily 4-like N-terminal" evidence="1">
    <location>
        <begin position="21"/>
        <end position="205"/>
    </location>
</feature>
<sequence>MRCLWLTREFPKPTVRGDLLYARNLIENLAGAGAAVTALALSQTADDVPAGQDVCTRAEDGVVWRVIRRQPVNRIWSLLSGLPGDAYRNGTKEYRRELSRQLDAEPWDAVIINHVGMGWAFAPVLSWQRRCGRRVPVVYVSHNHEMSLKPEVAASHQGSALFKAVLKHDARKFVRLERFMIENSALMTTITEADRDLYRRDFPDQPILCLLPGYDGTIVPERTITAAVPRTCIIFGSINWIAKKQNMMDFLRCAEPIFTKAGIRVDIVGNVDADFARDAAAVASCCRFVGRVDDVSPYFAEARVGIMADRVGGGFKHKNLQYIFHRVPLVTMTGQAHGLALDEGDDLIVAETLEDLALKVVALIDDFERLNVLQNRAFAKCQGHFEWPVRGAQLFQALKAAVDPARADTALNPDRRARAGMTAAA</sequence>
<evidence type="ECO:0000313" key="2">
    <source>
        <dbReference type="EMBL" id="SUS07101.1"/>
    </source>
</evidence>